<dbReference type="Gene3D" id="2.60.120.10">
    <property type="entry name" value="Jelly Rolls"/>
    <property type="match status" value="1"/>
</dbReference>
<sequence length="330" mass="38046">MNQELLDKLKVISPEEEQILAGETEVQKSIYTAADDFIVDGSQMLDAGKLIDIRPHTRFVHFPRHKHNYIEIIYMCSGTTTHIINDTTKVTLDTGDLLFLNQNATQEILPAGKEDIAVNFIVLPEFFDRTFLMIDERSALQEFLVGALKKNRSFTDYLHFHVSQVLPIQNLVENLIWSLVYRQPNRRNINQTTMGLLFIQLLNHTDKINQDDPGQHEQNMVFTAMKYVEENYKTATLDELSAQLKEPAYYLSRLISRMTGKTFKNLLQTKRLNQSAFLLTTTTLPVEEIIASVGYDNTSYFHRIFRAQFGMTPRSYRLSHDSVSSQDTGR</sequence>
<dbReference type="InterPro" id="IPR018060">
    <property type="entry name" value="HTH_AraC"/>
</dbReference>
<evidence type="ECO:0000259" key="4">
    <source>
        <dbReference type="PROSITE" id="PS01124"/>
    </source>
</evidence>
<reference evidence="5 6" key="1">
    <citation type="submission" date="2016-07" db="EMBL/GenBank/DDBJ databases">
        <title>Characterization of isolates of Eisenbergiella tayi derived from blood cultures, using whole genome sequencing.</title>
        <authorList>
            <person name="Burdz T."/>
            <person name="Wiebe D."/>
            <person name="Huynh C."/>
            <person name="Bernard K."/>
        </authorList>
    </citation>
    <scope>NUCLEOTIDE SEQUENCE [LARGE SCALE GENOMIC DNA]</scope>
    <source>
        <strain evidence="5 6">NML 120489</strain>
    </source>
</reference>
<dbReference type="Pfam" id="PF12833">
    <property type="entry name" value="HTH_18"/>
    <property type="match status" value="1"/>
</dbReference>
<keyword evidence="1" id="KW-0805">Transcription regulation</keyword>
<dbReference type="GO" id="GO:0003700">
    <property type="term" value="F:DNA-binding transcription factor activity"/>
    <property type="evidence" value="ECO:0007669"/>
    <property type="project" value="InterPro"/>
</dbReference>
<dbReference type="InterPro" id="IPR014710">
    <property type="entry name" value="RmlC-like_jellyroll"/>
</dbReference>
<dbReference type="PANTHER" id="PTHR43280:SF28">
    <property type="entry name" value="HTH-TYPE TRANSCRIPTIONAL ACTIVATOR RHAS"/>
    <property type="match status" value="1"/>
</dbReference>
<evidence type="ECO:0000256" key="2">
    <source>
        <dbReference type="ARBA" id="ARBA00023125"/>
    </source>
</evidence>
<dbReference type="PROSITE" id="PS00041">
    <property type="entry name" value="HTH_ARAC_FAMILY_1"/>
    <property type="match status" value="1"/>
</dbReference>
<dbReference type="SMART" id="SM00342">
    <property type="entry name" value="HTH_ARAC"/>
    <property type="match status" value="1"/>
</dbReference>
<dbReference type="Gene3D" id="1.10.10.60">
    <property type="entry name" value="Homeodomain-like"/>
    <property type="match status" value="2"/>
</dbReference>
<proteinExistence type="predicted"/>
<evidence type="ECO:0000256" key="3">
    <source>
        <dbReference type="ARBA" id="ARBA00023163"/>
    </source>
</evidence>
<protein>
    <submittedName>
        <fullName evidence="5">HTH-type transcriptional activator RhaR</fullName>
    </submittedName>
</protein>
<dbReference type="InterPro" id="IPR020449">
    <property type="entry name" value="Tscrpt_reg_AraC-type_HTH"/>
</dbReference>
<dbReference type="Proteomes" id="UP000095003">
    <property type="component" value="Unassembled WGS sequence"/>
</dbReference>
<evidence type="ECO:0000256" key="1">
    <source>
        <dbReference type="ARBA" id="ARBA00023015"/>
    </source>
</evidence>
<dbReference type="PANTHER" id="PTHR43280">
    <property type="entry name" value="ARAC-FAMILY TRANSCRIPTIONAL REGULATOR"/>
    <property type="match status" value="1"/>
</dbReference>
<accession>A0A1E3A274</accession>
<evidence type="ECO:0000313" key="5">
    <source>
        <dbReference type="EMBL" id="ODM02873.1"/>
    </source>
</evidence>
<dbReference type="PATRIC" id="fig|1432052.3.peg.6749"/>
<dbReference type="InterPro" id="IPR011051">
    <property type="entry name" value="RmlC_Cupin_sf"/>
</dbReference>
<name>A0A1E3A274_9FIRM</name>
<dbReference type="EMBL" id="MCGI01000008">
    <property type="protein sequence ID" value="ODM02873.1"/>
    <property type="molecule type" value="Genomic_DNA"/>
</dbReference>
<dbReference type="InterPro" id="IPR009057">
    <property type="entry name" value="Homeodomain-like_sf"/>
</dbReference>
<dbReference type="GO" id="GO:0043565">
    <property type="term" value="F:sequence-specific DNA binding"/>
    <property type="evidence" value="ECO:0007669"/>
    <property type="project" value="InterPro"/>
</dbReference>
<dbReference type="RefSeq" id="WP_009252928.1">
    <property type="nucleotide sequence ID" value="NZ_CABMHK010000100.1"/>
</dbReference>
<dbReference type="SUPFAM" id="SSF51182">
    <property type="entry name" value="RmlC-like cupins"/>
    <property type="match status" value="1"/>
</dbReference>
<organism evidence="5 6">
    <name type="scientific">Eisenbergiella tayi</name>
    <dbReference type="NCBI Taxonomy" id="1432052"/>
    <lineage>
        <taxon>Bacteria</taxon>
        <taxon>Bacillati</taxon>
        <taxon>Bacillota</taxon>
        <taxon>Clostridia</taxon>
        <taxon>Lachnospirales</taxon>
        <taxon>Lachnospiraceae</taxon>
        <taxon>Eisenbergiella</taxon>
    </lineage>
</organism>
<feature type="domain" description="HTH araC/xylS-type" evidence="4">
    <location>
        <begin position="222"/>
        <end position="319"/>
    </location>
</feature>
<dbReference type="PROSITE" id="PS01124">
    <property type="entry name" value="HTH_ARAC_FAMILY_2"/>
    <property type="match status" value="1"/>
</dbReference>
<dbReference type="Pfam" id="PF02311">
    <property type="entry name" value="AraC_binding"/>
    <property type="match status" value="1"/>
</dbReference>
<evidence type="ECO:0000313" key="6">
    <source>
        <dbReference type="Proteomes" id="UP000095003"/>
    </source>
</evidence>
<dbReference type="InterPro" id="IPR018062">
    <property type="entry name" value="HTH_AraC-typ_CS"/>
</dbReference>
<dbReference type="InterPro" id="IPR003313">
    <property type="entry name" value="AraC-bd"/>
</dbReference>
<keyword evidence="3" id="KW-0804">Transcription</keyword>
<keyword evidence="2" id="KW-0238">DNA-binding</keyword>
<dbReference type="AlphaFoldDB" id="A0A1E3A274"/>
<dbReference type="PRINTS" id="PR00032">
    <property type="entry name" value="HTHARAC"/>
</dbReference>
<dbReference type="GeneID" id="93304635"/>
<comment type="caution">
    <text evidence="5">The sequence shown here is derived from an EMBL/GenBank/DDBJ whole genome shotgun (WGS) entry which is preliminary data.</text>
</comment>
<gene>
    <name evidence="5" type="primary">rhaR_12</name>
    <name evidence="5" type="ORF">BEH84_06104</name>
</gene>
<dbReference type="SUPFAM" id="SSF46689">
    <property type="entry name" value="Homeodomain-like"/>
    <property type="match status" value="1"/>
</dbReference>